<dbReference type="Pfam" id="PF01541">
    <property type="entry name" value="GIY-YIG"/>
    <property type="match status" value="1"/>
</dbReference>
<name>Q8M0C6_AMOPA</name>
<evidence type="ECO:0000259" key="1">
    <source>
        <dbReference type="PROSITE" id="PS50164"/>
    </source>
</evidence>
<dbReference type="SMART" id="SM00465">
    <property type="entry name" value="GIYc"/>
    <property type="match status" value="1"/>
</dbReference>
<geneLocation type="mitochondrion" evidence="2"/>
<dbReference type="SUPFAM" id="SSF82771">
    <property type="entry name" value="GIY-YIG endonuclease"/>
    <property type="match status" value="1"/>
</dbReference>
<organism evidence="2">
    <name type="scientific">Amoebidium parasiticum</name>
    <dbReference type="NCBI Taxonomy" id="4881"/>
    <lineage>
        <taxon>Eukaryota</taxon>
        <taxon>Ichthyosporea</taxon>
        <taxon>Ichthyophonida</taxon>
        <taxon>Amoebidiaceae</taxon>
        <taxon>Amoebidium</taxon>
    </lineage>
</organism>
<dbReference type="Gene3D" id="3.40.1440.10">
    <property type="entry name" value="GIY-YIG endonuclease"/>
    <property type="match status" value="1"/>
</dbReference>
<reference evidence="2" key="1">
    <citation type="journal article" date="2002" name="Curr. Biol.">
        <title>The closest unicellular relatives of animals.</title>
        <authorList>
            <person name="Lang B.F."/>
            <person name="O'Kelly C."/>
            <person name="Nerad T."/>
            <person name="Gray M.W."/>
            <person name="Burger G."/>
        </authorList>
    </citation>
    <scope>NUCLEOTIDE SEQUENCE</scope>
    <source>
        <strain evidence="2">JAP-7-2</strain>
    </source>
</reference>
<accession>Q8M0C6</accession>
<dbReference type="InterPro" id="IPR000305">
    <property type="entry name" value="GIY-YIG_endonuc"/>
</dbReference>
<dbReference type="AlphaFoldDB" id="Q8M0C6"/>
<gene>
    <name evidence="2" type="primary">orf250</name>
</gene>
<proteinExistence type="predicted"/>
<feature type="domain" description="GIY-YIG" evidence="1">
    <location>
        <begin position="52"/>
        <end position="150"/>
    </location>
</feature>
<dbReference type="PROSITE" id="PS50164">
    <property type="entry name" value="GIY_YIG"/>
    <property type="match status" value="1"/>
</dbReference>
<evidence type="ECO:0000313" key="2">
    <source>
        <dbReference type="EMBL" id="AAN04068.1"/>
    </source>
</evidence>
<protein>
    <submittedName>
        <fullName evidence="2">Orf250</fullName>
    </submittedName>
</protein>
<dbReference type="InterPro" id="IPR035901">
    <property type="entry name" value="GIY-YIG_endonuc_sf"/>
</dbReference>
<sequence length="250" mass="29080">MAQYYCKSNIVHNKDLSKCWQVWLERLCDITVLENKPLSDELFDKIIQLGANMPVIYQFTRVTQTGEHLIYIGKTQNLQQRMRNHKTAPWLPAKRDQCIILYNAVRKYGWTAFTFKILYFGAEVINGASPFYLRIKEAEYISKLTPQYNADQPYLRGDDWISRALQGDSDKKFHTAETRLKIGKALGISVIMEDLDTGAISHAHSYRALANDNPFSEYTVRKYVNSNIIYHIPNSTRRVKFYTYTDNEGN</sequence>
<keyword evidence="2" id="KW-0496">Mitochondrion</keyword>
<dbReference type="EMBL" id="AF538044">
    <property type="protein sequence ID" value="AAN04068.1"/>
    <property type="molecule type" value="Genomic_DNA"/>
</dbReference>